<evidence type="ECO:0000313" key="2">
    <source>
        <dbReference type="Proteomes" id="UP000219338"/>
    </source>
</evidence>
<sequence length="141" mass="15690">MSDVDVMWKTEVVDEITGSPTTTLLAVRYWECNGSAVAFRPYLDIRIPAHRIALTRALTATHQLAVERGKWHGVSREWLLCRMCSNDVEDVPHVLFVCPFPPRRPDTQIVLVICVGPISQLEGEGAIPDAPPSSRTISRLA</sequence>
<gene>
    <name evidence="1" type="ORF">ARMOST_05751</name>
</gene>
<accession>A0A284R136</accession>
<name>A0A284R136_ARMOS</name>
<proteinExistence type="predicted"/>
<reference evidence="2" key="1">
    <citation type="journal article" date="2017" name="Nat. Ecol. Evol.">
        <title>Genome expansion and lineage-specific genetic innovations in the forest pathogenic fungi Armillaria.</title>
        <authorList>
            <person name="Sipos G."/>
            <person name="Prasanna A.N."/>
            <person name="Walter M.C."/>
            <person name="O'Connor E."/>
            <person name="Balint B."/>
            <person name="Krizsan K."/>
            <person name="Kiss B."/>
            <person name="Hess J."/>
            <person name="Varga T."/>
            <person name="Slot J."/>
            <person name="Riley R."/>
            <person name="Boka B."/>
            <person name="Rigling D."/>
            <person name="Barry K."/>
            <person name="Lee J."/>
            <person name="Mihaltcheva S."/>
            <person name="LaButti K."/>
            <person name="Lipzen A."/>
            <person name="Waldron R."/>
            <person name="Moloney N.M."/>
            <person name="Sperisen C."/>
            <person name="Kredics L."/>
            <person name="Vagvoelgyi C."/>
            <person name="Patrignani A."/>
            <person name="Fitzpatrick D."/>
            <person name="Nagy I."/>
            <person name="Doyle S."/>
            <person name="Anderson J.B."/>
            <person name="Grigoriev I.V."/>
            <person name="Gueldener U."/>
            <person name="Muensterkoetter M."/>
            <person name="Nagy L.G."/>
        </authorList>
    </citation>
    <scope>NUCLEOTIDE SEQUENCE [LARGE SCALE GENOMIC DNA]</scope>
    <source>
        <strain evidence="2">C18/9</strain>
    </source>
</reference>
<organism evidence="1 2">
    <name type="scientific">Armillaria ostoyae</name>
    <name type="common">Armillaria root rot fungus</name>
    <dbReference type="NCBI Taxonomy" id="47428"/>
    <lineage>
        <taxon>Eukaryota</taxon>
        <taxon>Fungi</taxon>
        <taxon>Dikarya</taxon>
        <taxon>Basidiomycota</taxon>
        <taxon>Agaricomycotina</taxon>
        <taxon>Agaricomycetes</taxon>
        <taxon>Agaricomycetidae</taxon>
        <taxon>Agaricales</taxon>
        <taxon>Marasmiineae</taxon>
        <taxon>Physalacriaceae</taxon>
        <taxon>Armillaria</taxon>
    </lineage>
</organism>
<dbReference type="AlphaFoldDB" id="A0A284R136"/>
<dbReference type="Proteomes" id="UP000219338">
    <property type="component" value="Unassembled WGS sequence"/>
</dbReference>
<keyword evidence="2" id="KW-1185">Reference proteome</keyword>
<dbReference type="EMBL" id="FUEG01000003">
    <property type="protein sequence ID" value="SJL02424.1"/>
    <property type="molecule type" value="Genomic_DNA"/>
</dbReference>
<evidence type="ECO:0000313" key="1">
    <source>
        <dbReference type="EMBL" id="SJL02424.1"/>
    </source>
</evidence>
<protein>
    <submittedName>
        <fullName evidence="1">Uncharacterized protein</fullName>
    </submittedName>
</protein>
<dbReference type="OrthoDB" id="2926717at2759"/>
<dbReference type="STRING" id="47428.A0A284R136"/>